<reference evidence="1" key="1">
    <citation type="submission" date="2023-04" db="EMBL/GenBank/DDBJ databases">
        <title>Molecular characterization of the Integrative and Conjugative elements harboring multidrug-resistance gene from Glaesserella (Haemophilus) parasuis.</title>
        <authorList>
            <person name="Che Y."/>
            <person name="Zhou L."/>
        </authorList>
    </citation>
    <scope>NUCLEOTIDE SEQUENCE</scope>
    <source>
        <strain evidence="1">Z44</strain>
    </source>
</reference>
<gene>
    <name evidence="1" type="ORF">QBL01_11985</name>
</gene>
<protein>
    <submittedName>
        <fullName evidence="1">Uncharacterized protein</fullName>
    </submittedName>
</protein>
<sequence>MSDLLCLFSKEHDAEKFLYELEYEGKITKYNDTYVIYIKNAIELAIHKALNYPFNKISGKTKIGEFYHKNLGAFGVNCTDTDLPMLEDIYNSIINNTLQPSPLSRIKLVSEIKSIDNGIIKISPVLPRYKNEFYAEKEYIKDFALLTIGKKIEFNPYTNTTSNIAQNIKILNSL</sequence>
<evidence type="ECO:0000313" key="1">
    <source>
        <dbReference type="EMBL" id="WGE09908.1"/>
    </source>
</evidence>
<dbReference type="RefSeq" id="WP_042905965.1">
    <property type="nucleotide sequence ID" value="NZ_CP054198.1"/>
</dbReference>
<dbReference type="AlphaFoldDB" id="A0AAJ6AIF0"/>
<organism evidence="1 2">
    <name type="scientific">Glaesserella parasuis</name>
    <name type="common">Haemophilus parasuis</name>
    <dbReference type="NCBI Taxonomy" id="738"/>
    <lineage>
        <taxon>Bacteria</taxon>
        <taxon>Pseudomonadati</taxon>
        <taxon>Pseudomonadota</taxon>
        <taxon>Gammaproteobacteria</taxon>
        <taxon>Pasteurellales</taxon>
        <taxon>Pasteurellaceae</taxon>
        <taxon>Glaesserella</taxon>
    </lineage>
</organism>
<evidence type="ECO:0000313" key="2">
    <source>
        <dbReference type="Proteomes" id="UP001222296"/>
    </source>
</evidence>
<name>A0AAJ6AIF0_GLAPU</name>
<dbReference type="Proteomes" id="UP001222296">
    <property type="component" value="Chromosome"/>
</dbReference>
<dbReference type="EMBL" id="CP121769">
    <property type="protein sequence ID" value="WGE09908.1"/>
    <property type="molecule type" value="Genomic_DNA"/>
</dbReference>
<accession>A0AAJ6AIF0</accession>
<proteinExistence type="predicted"/>